<organism evidence="4 5">
    <name type="scientific">Aeromicrobium alkaliterrae</name>
    <dbReference type="NCBI Taxonomy" id="302168"/>
    <lineage>
        <taxon>Bacteria</taxon>
        <taxon>Bacillati</taxon>
        <taxon>Actinomycetota</taxon>
        <taxon>Actinomycetes</taxon>
        <taxon>Propionibacteriales</taxon>
        <taxon>Nocardioidaceae</taxon>
        <taxon>Aeromicrobium</taxon>
    </lineage>
</organism>
<accession>A0ABP4WCC6</accession>
<evidence type="ECO:0000259" key="3">
    <source>
        <dbReference type="PROSITE" id="PS50977"/>
    </source>
</evidence>
<dbReference type="PROSITE" id="PS50977">
    <property type="entry name" value="HTH_TETR_2"/>
    <property type="match status" value="1"/>
</dbReference>
<proteinExistence type="predicted"/>
<gene>
    <name evidence="4" type="ORF">GCM10009710_33020</name>
</gene>
<dbReference type="SUPFAM" id="SSF46689">
    <property type="entry name" value="Homeodomain-like"/>
    <property type="match status" value="1"/>
</dbReference>
<evidence type="ECO:0000313" key="5">
    <source>
        <dbReference type="Proteomes" id="UP001501057"/>
    </source>
</evidence>
<reference evidence="5" key="1">
    <citation type="journal article" date="2019" name="Int. J. Syst. Evol. Microbiol.">
        <title>The Global Catalogue of Microorganisms (GCM) 10K type strain sequencing project: providing services to taxonomists for standard genome sequencing and annotation.</title>
        <authorList>
            <consortium name="The Broad Institute Genomics Platform"/>
            <consortium name="The Broad Institute Genome Sequencing Center for Infectious Disease"/>
            <person name="Wu L."/>
            <person name="Ma J."/>
        </authorList>
    </citation>
    <scope>NUCLEOTIDE SEQUENCE [LARGE SCALE GENOMIC DNA]</scope>
    <source>
        <strain evidence="5">JCM 13518</strain>
    </source>
</reference>
<sequence length="202" mass="22734">MPGELLVTDDLTPNQAEKRRRAVESVIEIVGRSTVEGVSMKEVSTESGVALATLYRFFNSRDHMVAAAMAEWHGRYVRHQRLHAQRTGPLADRVFNHLQVGLRAYERNPNFLSLSLMPSLASDPHASREVYGTRMDGINLIADLLADLGTERAAAYAQVIMACQVDHLVQWMTGRLTYIGVLDMFRRQLDLMLGDLERVDSH</sequence>
<dbReference type="RefSeq" id="WP_344203621.1">
    <property type="nucleotide sequence ID" value="NZ_BAAAME010000005.1"/>
</dbReference>
<dbReference type="Proteomes" id="UP001501057">
    <property type="component" value="Unassembled WGS sequence"/>
</dbReference>
<protein>
    <recommendedName>
        <fullName evidence="3">HTH tetR-type domain-containing protein</fullName>
    </recommendedName>
</protein>
<evidence type="ECO:0000256" key="1">
    <source>
        <dbReference type="ARBA" id="ARBA00023125"/>
    </source>
</evidence>
<evidence type="ECO:0000313" key="4">
    <source>
        <dbReference type="EMBL" id="GAA1750500.1"/>
    </source>
</evidence>
<keyword evidence="5" id="KW-1185">Reference proteome</keyword>
<feature type="domain" description="HTH tetR-type" evidence="3">
    <location>
        <begin position="16"/>
        <end position="76"/>
    </location>
</feature>
<evidence type="ECO:0000256" key="2">
    <source>
        <dbReference type="PROSITE-ProRule" id="PRU00335"/>
    </source>
</evidence>
<dbReference type="InterPro" id="IPR009057">
    <property type="entry name" value="Homeodomain-like_sf"/>
</dbReference>
<feature type="DNA-binding region" description="H-T-H motif" evidence="2">
    <location>
        <begin position="39"/>
        <end position="58"/>
    </location>
</feature>
<dbReference type="EMBL" id="BAAAME010000005">
    <property type="protein sequence ID" value="GAA1750500.1"/>
    <property type="molecule type" value="Genomic_DNA"/>
</dbReference>
<dbReference type="InterPro" id="IPR001647">
    <property type="entry name" value="HTH_TetR"/>
</dbReference>
<name>A0ABP4WCC6_9ACTN</name>
<keyword evidence="1 2" id="KW-0238">DNA-binding</keyword>
<comment type="caution">
    <text evidence="4">The sequence shown here is derived from an EMBL/GenBank/DDBJ whole genome shotgun (WGS) entry which is preliminary data.</text>
</comment>
<dbReference type="Gene3D" id="1.10.357.10">
    <property type="entry name" value="Tetracycline Repressor, domain 2"/>
    <property type="match status" value="1"/>
</dbReference>